<dbReference type="MGI" id="MGI:2444211">
    <property type="gene designation" value="Ppp1r15b"/>
</dbReference>
<reference evidence="1" key="1">
    <citation type="journal article" date="2004" name="Genome Res.">
        <title>The status, quality, and expansion of the NIH full-length cDNA project: the Mammalian Gene Collection (MGC).</title>
        <authorList>
            <consortium name="The MGC Project Team"/>
            <person name="Gerhard D.S."/>
            <person name="Wagner L."/>
            <person name="Feingold E.A."/>
            <person name="Shenmen C.M."/>
            <person name="Grouse L.H."/>
            <person name="Schuler G."/>
            <person name="Klein S.L."/>
            <person name="Old S."/>
            <person name="Rasooly R."/>
            <person name="Good P."/>
            <person name="Guyer M."/>
            <person name="Peck A.M."/>
            <person name="Derge J.G."/>
            <person name="Lipman D."/>
            <person name="Collins F.S."/>
            <person name="Jang W."/>
            <person name="Sherry S."/>
            <person name="Feolo M."/>
            <person name="Misquitta L."/>
            <person name="Lee E."/>
            <person name="Rotmistrovsky K."/>
            <person name="Greenhut S.F."/>
            <person name="Schaefer C.F."/>
            <person name="Buetow K."/>
            <person name="Bonner T.I."/>
            <person name="Haussler D."/>
            <person name="Kent J."/>
            <person name="Kiekhaus M."/>
            <person name="Furey T."/>
            <person name="Brent M."/>
            <person name="Prange C."/>
            <person name="Schreiber K."/>
            <person name="Shapiro N."/>
            <person name="Bhat N.K."/>
            <person name="Hopkins R.F."/>
            <person name="Hsie F."/>
            <person name="Driscoll T."/>
            <person name="Soares M.B."/>
            <person name="Casavant T.L."/>
            <person name="Scheetz T.E."/>
            <person name="Brown-stein M.J."/>
            <person name="Usdin T.B."/>
            <person name="Toshiyuki S."/>
            <person name="Carninci P."/>
            <person name="Piao Y."/>
            <person name="Dudekula D.B."/>
            <person name="Ko M.S."/>
            <person name="Kawakami K."/>
            <person name="Suzuki Y."/>
            <person name="Sugano S."/>
            <person name="Gruber C.E."/>
            <person name="Smith M.R."/>
            <person name="Simmons B."/>
            <person name="Moore T."/>
            <person name="Waterman R."/>
            <person name="Johnson S.L."/>
            <person name="Ruan Y."/>
            <person name="Wei C.L."/>
            <person name="Mathavan S."/>
            <person name="Gunaratne P.H."/>
            <person name="Wu J."/>
            <person name="Garcia A.M."/>
            <person name="Hulyk S.W."/>
            <person name="Fuh E."/>
            <person name="Yuan Y."/>
            <person name="Sneed A."/>
            <person name="Kowis C."/>
            <person name="Hodgson A."/>
            <person name="Muzny D.M."/>
            <person name="McPherson J."/>
            <person name="Gibbs R.A."/>
            <person name="Fahey J."/>
            <person name="Helton E."/>
            <person name="Ketteman M."/>
            <person name="Madan A."/>
            <person name="Rodrigues S."/>
            <person name="Sanchez A."/>
            <person name="Whiting M."/>
            <person name="Madari A."/>
            <person name="Young A.C."/>
            <person name="Wetherby K.D."/>
            <person name="Granite S.J."/>
            <person name="Kwong P.N."/>
            <person name="Brinkley C.P."/>
            <person name="Pearson R.L."/>
            <person name="Bouffard G.G."/>
            <person name="Blakesly R.W."/>
            <person name="Green E.D."/>
            <person name="Dickson M.C."/>
            <person name="Rodriguez A.C."/>
            <person name="Grimwood J."/>
            <person name="Schmutz J."/>
            <person name="Myers R.M."/>
            <person name="Butterfield Y.S."/>
            <person name="Griffith M."/>
            <person name="Griffith O.L."/>
            <person name="Krzywinski M.I."/>
            <person name="Liao N."/>
            <person name="Morin R."/>
            <person name="Morrin R."/>
            <person name="Palmquist D."/>
            <person name="Petrescu A.S."/>
            <person name="Skalska U."/>
            <person name="Smailus D.E."/>
            <person name="Stott J.M."/>
            <person name="Schnerch A."/>
            <person name="Schein J.E."/>
            <person name="Jones S.J."/>
            <person name="Holt R.A."/>
            <person name="Baross A."/>
            <person name="Marra M.A."/>
            <person name="Clifton S."/>
            <person name="Makowski K.A."/>
            <person name="Bosak S."/>
            <person name="Malek J."/>
        </authorList>
    </citation>
    <scope>NUCLEOTIDE SEQUENCE [LARGE SCALE MRNA]</scope>
    <source>
        <strain evidence="1">FVB/N</strain>
        <tissue evidence="1">Mammary tumor. Metallothionien-TGF alpha model. 10 month old virgin mouse. Taken by biopsy.</tissue>
    </source>
</reference>
<sequence>LLCALACHPATLSALAFRASVRATGNAAVVSVAAARGRVFSMVERSHTA</sequence>
<gene>
    <name evidence="1 2" type="primary">Ppp1r15b</name>
</gene>
<evidence type="ECO:0000313" key="1">
    <source>
        <dbReference type="EMBL" id="AAH06897.1"/>
    </source>
</evidence>
<proteinExistence type="evidence at transcript level"/>
<accession>Q922P7</accession>
<protein>
    <submittedName>
        <fullName evidence="1">Ppp1r15b protein</fullName>
    </submittedName>
</protein>
<dbReference type="AlphaFoldDB" id="Q922P7"/>
<name>Q922P7_MOUSE</name>
<organism evidence="1">
    <name type="scientific">Mus musculus</name>
    <name type="common">Mouse</name>
    <dbReference type="NCBI Taxonomy" id="10090"/>
    <lineage>
        <taxon>Eukaryota</taxon>
        <taxon>Metazoa</taxon>
        <taxon>Chordata</taxon>
        <taxon>Craniata</taxon>
        <taxon>Vertebrata</taxon>
        <taxon>Euteleostomi</taxon>
        <taxon>Mammalia</taxon>
        <taxon>Eutheria</taxon>
        <taxon>Euarchontoglires</taxon>
        <taxon>Glires</taxon>
        <taxon>Rodentia</taxon>
        <taxon>Myomorpha</taxon>
        <taxon>Muroidea</taxon>
        <taxon>Muridae</taxon>
        <taxon>Murinae</taxon>
        <taxon>Mus</taxon>
        <taxon>Mus</taxon>
    </lineage>
</organism>
<evidence type="ECO:0000313" key="2">
    <source>
        <dbReference type="MGI" id="MGI:2444211"/>
    </source>
</evidence>
<dbReference type="EMBL" id="BC006897">
    <property type="protein sequence ID" value="AAH06897.1"/>
    <property type="molecule type" value="mRNA"/>
</dbReference>
<feature type="non-terminal residue" evidence="1">
    <location>
        <position position="1"/>
    </location>
</feature>
<dbReference type="AGR" id="MGI:2444211"/>